<protein>
    <submittedName>
        <fullName evidence="2">DUF1311 domain-containing protein</fullName>
    </submittedName>
</protein>
<dbReference type="PANTHER" id="PTHR39176:SF1">
    <property type="entry name" value="PERIPLASMIC PROTEIN"/>
    <property type="match status" value="1"/>
</dbReference>
<dbReference type="InterPro" id="IPR009739">
    <property type="entry name" value="LprI-like_N"/>
</dbReference>
<dbReference type="RefSeq" id="WP_180282390.1">
    <property type="nucleotide sequence ID" value="NZ_JABFDB010000008.1"/>
</dbReference>
<gene>
    <name evidence="2" type="ORF">HND93_12960</name>
</gene>
<comment type="caution">
    <text evidence="2">The sequence shown here is derived from an EMBL/GenBank/DDBJ whole genome shotgun (WGS) entry which is preliminary data.</text>
</comment>
<dbReference type="PANTHER" id="PTHR39176">
    <property type="entry name" value="PERIPLASMIC PROTEIN-RELATED"/>
    <property type="match status" value="1"/>
</dbReference>
<organism evidence="2 3">
    <name type="scientific">Azospirillum oleiclasticum</name>
    <dbReference type="NCBI Taxonomy" id="2735135"/>
    <lineage>
        <taxon>Bacteria</taxon>
        <taxon>Pseudomonadati</taxon>
        <taxon>Pseudomonadota</taxon>
        <taxon>Alphaproteobacteria</taxon>
        <taxon>Rhodospirillales</taxon>
        <taxon>Azospirillaceae</taxon>
        <taxon>Azospirillum</taxon>
    </lineage>
</organism>
<evidence type="ECO:0000259" key="1">
    <source>
        <dbReference type="Pfam" id="PF07007"/>
    </source>
</evidence>
<dbReference type="EMBL" id="JABFDB010000008">
    <property type="protein sequence ID" value="NYZ20624.1"/>
    <property type="molecule type" value="Genomic_DNA"/>
</dbReference>
<feature type="domain" description="Lysozyme inhibitor LprI-like N-terminal" evidence="1">
    <location>
        <begin position="33"/>
        <end position="125"/>
    </location>
</feature>
<proteinExistence type="predicted"/>
<dbReference type="Pfam" id="PF07007">
    <property type="entry name" value="LprI"/>
    <property type="match status" value="1"/>
</dbReference>
<evidence type="ECO:0000313" key="3">
    <source>
        <dbReference type="Proteomes" id="UP000584642"/>
    </source>
</evidence>
<reference evidence="2 3" key="1">
    <citation type="submission" date="2020-05" db="EMBL/GenBank/DDBJ databases">
        <title>Azospirillum oleiclasticum sp. nov, a nitrogen-fixing and heavy crude oil-emulsifying bacterium isolated from the crude oil of Yumen Oilfield.</title>
        <authorList>
            <person name="Wu D."/>
            <person name="Cai M."/>
            <person name="Zhang X."/>
        </authorList>
    </citation>
    <scope>NUCLEOTIDE SEQUENCE [LARGE SCALE GENOMIC DNA]</scope>
    <source>
        <strain evidence="2 3">ROY-1-1-2</strain>
    </source>
</reference>
<accession>A0ABX2T8G6</accession>
<dbReference type="Proteomes" id="UP000584642">
    <property type="component" value="Unassembled WGS sequence"/>
</dbReference>
<dbReference type="Gene3D" id="1.20.1270.180">
    <property type="match status" value="1"/>
</dbReference>
<keyword evidence="3" id="KW-1185">Reference proteome</keyword>
<sequence>MPASSLPTTPAIALLTALCATTLPLRPAAALDCKNAVSTPEMVACADAEREVEDKRLNRIYQTLMKLESMDEQARGLLRDAQRKWVQYRDARCSFEADAWRGGTGASLLYVGCLAAATKARADELETDIEQRR</sequence>
<name>A0ABX2T8G6_9PROT</name>
<evidence type="ECO:0000313" key="2">
    <source>
        <dbReference type="EMBL" id="NYZ20624.1"/>
    </source>
</evidence>